<name>A0A9Q0J3W1_9ROSI</name>
<dbReference type="PANTHER" id="PTHR31169">
    <property type="entry name" value="OS05G0300700 PROTEIN"/>
    <property type="match status" value="1"/>
</dbReference>
<keyword evidence="4" id="KW-1017">Isopeptide bond</keyword>
<accession>A0A9Q0J3W1</accession>
<evidence type="ECO:0000259" key="11">
    <source>
        <dbReference type="Pfam" id="PF10497"/>
    </source>
</evidence>
<gene>
    <name evidence="12" type="ORF">Tsubulata_011081</name>
</gene>
<dbReference type="Pfam" id="PF10497">
    <property type="entry name" value="zf-4CXXC_R1"/>
    <property type="match status" value="1"/>
</dbReference>
<keyword evidence="9" id="KW-0539">Nucleus</keyword>
<keyword evidence="8" id="KW-0804">Transcription</keyword>
<keyword evidence="5" id="KW-0597">Phosphoprotein</keyword>
<feature type="region of interest" description="Disordered" evidence="10">
    <location>
        <begin position="281"/>
        <end position="308"/>
    </location>
</feature>
<reference evidence="12" key="2">
    <citation type="journal article" date="2023" name="Plants (Basel)">
        <title>Annotation of the Turnera subulata (Passifloraceae) Draft Genome Reveals the S-Locus Evolved after the Divergence of Turneroideae from Passifloroideae in a Stepwise Manner.</title>
        <authorList>
            <person name="Henning P.M."/>
            <person name="Roalson E.H."/>
            <person name="Mir W."/>
            <person name="McCubbin A.G."/>
            <person name="Shore J.S."/>
        </authorList>
    </citation>
    <scope>NUCLEOTIDE SEQUENCE</scope>
    <source>
        <strain evidence="12">F60SS</strain>
    </source>
</reference>
<feature type="region of interest" description="Disordered" evidence="10">
    <location>
        <begin position="1"/>
        <end position="107"/>
    </location>
</feature>
<evidence type="ECO:0000256" key="2">
    <source>
        <dbReference type="ARBA" id="ARBA00004496"/>
    </source>
</evidence>
<dbReference type="GO" id="GO:0005634">
    <property type="term" value="C:nucleus"/>
    <property type="evidence" value="ECO:0007669"/>
    <property type="project" value="UniProtKB-SubCell"/>
</dbReference>
<dbReference type="InterPro" id="IPR040221">
    <property type="entry name" value="CDCA7/CDA7L"/>
</dbReference>
<dbReference type="PANTHER" id="PTHR31169:SF33">
    <property type="entry name" value="CELL DIVISION CYCLE-ASSOCIATED 7-LIKE PROTEIN"/>
    <property type="match status" value="1"/>
</dbReference>
<proteinExistence type="predicted"/>
<sequence length="374" mass="41959">MVSKSRKRGGGEGTPTPSNTNTNTNRRGGSEENSSSRYESLRNQRIQENKERMQKLGIINLASKLKPQKTTPKSRIPPPPISSSPPRRSPRIKTMTPVNYSISNPRSKLSVPKSLEIRLPEGSKKEVYTEEHEKLLGGCKTPWVLSEDGVGEDGKRIYDSEKGETCHQCRQKTLGLHTRCSKCPLVKGQFCGDCLFTRYGENVLEVNQNPSWICPVCRDICNCSLCRKEKGWLPTGNLYRKVTKLGFKSVAHFLIHTYRDQNHLKDSVAETKIPNEEVVPMVPNEEGVPSGNEENEGLEPSTPSGTWIPVPDKHSDEFCDPLANELQEQEREVQSSESTQYFDADDGCGVECSSKVVDADDKLKEEEANMKYKK</sequence>
<dbReference type="EMBL" id="JAKUCV010006415">
    <property type="protein sequence ID" value="KAJ4827428.1"/>
    <property type="molecule type" value="Genomic_DNA"/>
</dbReference>
<evidence type="ECO:0000256" key="10">
    <source>
        <dbReference type="SAM" id="MobiDB-lite"/>
    </source>
</evidence>
<keyword evidence="7" id="KW-0805">Transcription regulation</keyword>
<keyword evidence="13" id="KW-1185">Reference proteome</keyword>
<keyword evidence="3" id="KW-0963">Cytoplasm</keyword>
<evidence type="ECO:0000313" key="13">
    <source>
        <dbReference type="Proteomes" id="UP001141552"/>
    </source>
</evidence>
<evidence type="ECO:0000256" key="8">
    <source>
        <dbReference type="ARBA" id="ARBA00023163"/>
    </source>
</evidence>
<evidence type="ECO:0000313" key="12">
    <source>
        <dbReference type="EMBL" id="KAJ4827428.1"/>
    </source>
</evidence>
<feature type="compositionally biased region" description="Polar residues" evidence="10">
    <location>
        <begin position="96"/>
        <end position="107"/>
    </location>
</feature>
<keyword evidence="6" id="KW-0832">Ubl conjugation</keyword>
<evidence type="ECO:0000256" key="4">
    <source>
        <dbReference type="ARBA" id="ARBA00022499"/>
    </source>
</evidence>
<dbReference type="GO" id="GO:0006355">
    <property type="term" value="P:regulation of DNA-templated transcription"/>
    <property type="evidence" value="ECO:0007669"/>
    <property type="project" value="InterPro"/>
</dbReference>
<evidence type="ECO:0000256" key="5">
    <source>
        <dbReference type="ARBA" id="ARBA00022553"/>
    </source>
</evidence>
<evidence type="ECO:0000256" key="6">
    <source>
        <dbReference type="ARBA" id="ARBA00022843"/>
    </source>
</evidence>
<dbReference type="AlphaFoldDB" id="A0A9Q0J3W1"/>
<evidence type="ECO:0000256" key="1">
    <source>
        <dbReference type="ARBA" id="ARBA00004123"/>
    </source>
</evidence>
<evidence type="ECO:0000256" key="9">
    <source>
        <dbReference type="ARBA" id="ARBA00023242"/>
    </source>
</evidence>
<reference evidence="12" key="1">
    <citation type="submission" date="2022-02" db="EMBL/GenBank/DDBJ databases">
        <authorList>
            <person name="Henning P.M."/>
            <person name="McCubbin A.G."/>
            <person name="Shore J.S."/>
        </authorList>
    </citation>
    <scope>NUCLEOTIDE SEQUENCE</scope>
    <source>
        <strain evidence="12">F60SS</strain>
        <tissue evidence="12">Leaves</tissue>
    </source>
</reference>
<organism evidence="12 13">
    <name type="scientific">Turnera subulata</name>
    <dbReference type="NCBI Taxonomy" id="218843"/>
    <lineage>
        <taxon>Eukaryota</taxon>
        <taxon>Viridiplantae</taxon>
        <taxon>Streptophyta</taxon>
        <taxon>Embryophyta</taxon>
        <taxon>Tracheophyta</taxon>
        <taxon>Spermatophyta</taxon>
        <taxon>Magnoliopsida</taxon>
        <taxon>eudicotyledons</taxon>
        <taxon>Gunneridae</taxon>
        <taxon>Pentapetalae</taxon>
        <taxon>rosids</taxon>
        <taxon>fabids</taxon>
        <taxon>Malpighiales</taxon>
        <taxon>Passifloraceae</taxon>
        <taxon>Turnera</taxon>
    </lineage>
</organism>
<protein>
    <recommendedName>
        <fullName evidence="11">Zinc-finger domain-containing protein</fullName>
    </recommendedName>
</protein>
<comment type="subcellular location">
    <subcellularLocation>
        <location evidence="2">Cytoplasm</location>
    </subcellularLocation>
    <subcellularLocation>
        <location evidence="1">Nucleus</location>
    </subcellularLocation>
</comment>
<dbReference type="OrthoDB" id="298344at2759"/>
<dbReference type="InterPro" id="IPR018866">
    <property type="entry name" value="Znf-4CXXC_R1"/>
</dbReference>
<comment type="caution">
    <text evidence="12">The sequence shown here is derived from an EMBL/GenBank/DDBJ whole genome shotgun (WGS) entry which is preliminary data.</text>
</comment>
<feature type="domain" description="Zinc-finger" evidence="11">
    <location>
        <begin position="158"/>
        <end position="254"/>
    </location>
</feature>
<dbReference type="Proteomes" id="UP001141552">
    <property type="component" value="Unassembled WGS sequence"/>
</dbReference>
<feature type="compositionally biased region" description="Low complexity" evidence="10">
    <location>
        <begin position="14"/>
        <end position="38"/>
    </location>
</feature>
<evidence type="ECO:0000256" key="7">
    <source>
        <dbReference type="ARBA" id="ARBA00023015"/>
    </source>
</evidence>
<evidence type="ECO:0000256" key="3">
    <source>
        <dbReference type="ARBA" id="ARBA00022490"/>
    </source>
</evidence>
<dbReference type="GO" id="GO:0005737">
    <property type="term" value="C:cytoplasm"/>
    <property type="evidence" value="ECO:0007669"/>
    <property type="project" value="UniProtKB-SubCell"/>
</dbReference>
<feature type="compositionally biased region" description="Basic and acidic residues" evidence="10">
    <location>
        <begin position="39"/>
        <end position="54"/>
    </location>
</feature>